<accession>A0A1R0GVJ0</accession>
<dbReference type="GO" id="GO:1905135">
    <property type="term" value="P:biotin import across plasma membrane"/>
    <property type="evidence" value="ECO:0007669"/>
    <property type="project" value="TreeGrafter"/>
</dbReference>
<keyword evidence="3 6" id="KW-0812">Transmembrane</keyword>
<comment type="caution">
    <text evidence="7">The sequence shown here is derived from an EMBL/GenBank/DDBJ whole genome shotgun (WGS) entry which is preliminary data.</text>
</comment>
<feature type="transmembrane region" description="Helical" evidence="6">
    <location>
        <begin position="361"/>
        <end position="379"/>
    </location>
</feature>
<evidence type="ECO:0000256" key="1">
    <source>
        <dbReference type="ARBA" id="ARBA00004141"/>
    </source>
</evidence>
<dbReference type="OrthoDB" id="2962993at2759"/>
<sequence length="485" mass="53503">MGNESNLDFGDVTNEKVKVNVTLELTDREKSVLKRAIRKVDLRVMPMILVLYFCAILDRSNIGSALVNGLQTGLHLTNSEEANVTSLFYVFYIVLEVPANMLLKRIRPHIWFASIGILWSITVICLAVVKSGAPFVVLRCLLGIFECGLIPGLIGYLSYWYTRSEIGFRTILLFFAVPISGIVGAPLAAGFASVHIKGFLGFQNIFLLEGIITLIVTSASFFLINDFPEEVKYLTTEERNLVVERLRDEQGMASKAHATLKETIACLIDWKMWAFALVNYGINNVFVVIGIFAPTLIKGYGYSQIQSTYLAAIPSAFGLVGIIFSLFLVHRKVPFVVIITINSCIAITGFCVAVFAEGKILRLIFLGIAGFGGLANIPLPPSWMAVNQGGIYKSLISSSVIVSFANICGVVSPHLFISSMSPKYIQGSLYTVLANAGSVLLAIALSFYFKIVNKNRDNNPTDVSHLTESEQRLLNDRHPNFRYKL</sequence>
<keyword evidence="8" id="KW-1185">Reference proteome</keyword>
<dbReference type="GO" id="GO:0015225">
    <property type="term" value="F:biotin transmembrane transporter activity"/>
    <property type="evidence" value="ECO:0007669"/>
    <property type="project" value="TreeGrafter"/>
</dbReference>
<evidence type="ECO:0000256" key="5">
    <source>
        <dbReference type="ARBA" id="ARBA00023136"/>
    </source>
</evidence>
<feature type="transmembrane region" description="Helical" evidence="6">
    <location>
        <begin position="391"/>
        <end position="417"/>
    </location>
</feature>
<organism evidence="7 8">
    <name type="scientific">Smittium mucronatum</name>
    <dbReference type="NCBI Taxonomy" id="133383"/>
    <lineage>
        <taxon>Eukaryota</taxon>
        <taxon>Fungi</taxon>
        <taxon>Fungi incertae sedis</taxon>
        <taxon>Zoopagomycota</taxon>
        <taxon>Kickxellomycotina</taxon>
        <taxon>Harpellomycetes</taxon>
        <taxon>Harpellales</taxon>
        <taxon>Legeriomycetaceae</taxon>
        <taxon>Smittium</taxon>
    </lineage>
</organism>
<dbReference type="Proteomes" id="UP000187455">
    <property type="component" value="Unassembled WGS sequence"/>
</dbReference>
<evidence type="ECO:0000256" key="2">
    <source>
        <dbReference type="ARBA" id="ARBA00022448"/>
    </source>
</evidence>
<feature type="transmembrane region" description="Helical" evidence="6">
    <location>
        <begin position="171"/>
        <end position="193"/>
    </location>
</feature>
<dbReference type="PANTHER" id="PTHR43791:SF33">
    <property type="entry name" value="VITAMIN H TRANSPORTER 1"/>
    <property type="match status" value="1"/>
</dbReference>
<feature type="transmembrane region" description="Helical" evidence="6">
    <location>
        <begin position="309"/>
        <end position="328"/>
    </location>
</feature>
<feature type="transmembrane region" description="Helical" evidence="6">
    <location>
        <begin position="44"/>
        <end position="62"/>
    </location>
</feature>
<evidence type="ECO:0000256" key="4">
    <source>
        <dbReference type="ARBA" id="ARBA00022989"/>
    </source>
</evidence>
<reference evidence="7 8" key="1">
    <citation type="journal article" date="2016" name="Mol. Biol. Evol.">
        <title>Genome-Wide Survey of Gut Fungi (Harpellales) Reveals the First Horizontally Transferred Ubiquitin Gene from a Mosquito Host.</title>
        <authorList>
            <person name="Wang Y."/>
            <person name="White M.M."/>
            <person name="Kvist S."/>
            <person name="Moncalvo J.M."/>
        </authorList>
    </citation>
    <scope>NUCLEOTIDE SEQUENCE [LARGE SCALE GENOMIC DNA]</scope>
    <source>
        <strain evidence="7 8">ALG-7-W6</strain>
    </source>
</reference>
<proteinExistence type="predicted"/>
<name>A0A1R0GVJ0_9FUNG</name>
<feature type="transmembrane region" description="Helical" evidence="6">
    <location>
        <begin position="429"/>
        <end position="449"/>
    </location>
</feature>
<feature type="transmembrane region" description="Helical" evidence="6">
    <location>
        <begin position="335"/>
        <end position="355"/>
    </location>
</feature>
<dbReference type="Pfam" id="PF07690">
    <property type="entry name" value="MFS_1"/>
    <property type="match status" value="1"/>
</dbReference>
<keyword evidence="2" id="KW-0813">Transport</keyword>
<protein>
    <submittedName>
        <fullName evidence="7">Putative tartrate transporter</fullName>
    </submittedName>
</protein>
<dbReference type="InterPro" id="IPR036259">
    <property type="entry name" value="MFS_trans_sf"/>
</dbReference>
<dbReference type="AlphaFoldDB" id="A0A1R0GVJ0"/>
<feature type="transmembrane region" description="Helical" evidence="6">
    <location>
        <begin position="135"/>
        <end position="159"/>
    </location>
</feature>
<evidence type="ECO:0000313" key="7">
    <source>
        <dbReference type="EMBL" id="OLY80926.1"/>
    </source>
</evidence>
<dbReference type="FunFam" id="1.20.1250.20:FF:000018">
    <property type="entry name" value="MFS transporter permease"/>
    <property type="match status" value="1"/>
</dbReference>
<dbReference type="Gene3D" id="1.20.1250.20">
    <property type="entry name" value="MFS general substrate transporter like domains"/>
    <property type="match status" value="1"/>
</dbReference>
<dbReference type="EMBL" id="LSSL01002966">
    <property type="protein sequence ID" value="OLY80926.1"/>
    <property type="molecule type" value="Genomic_DNA"/>
</dbReference>
<gene>
    <name evidence="7" type="ORF">AYI68_g4973</name>
</gene>
<evidence type="ECO:0000256" key="6">
    <source>
        <dbReference type="SAM" id="Phobius"/>
    </source>
</evidence>
<dbReference type="SUPFAM" id="SSF103473">
    <property type="entry name" value="MFS general substrate transporter"/>
    <property type="match status" value="1"/>
</dbReference>
<keyword evidence="5 6" id="KW-0472">Membrane</keyword>
<dbReference type="InterPro" id="IPR011701">
    <property type="entry name" value="MFS"/>
</dbReference>
<dbReference type="PANTHER" id="PTHR43791">
    <property type="entry name" value="PERMEASE-RELATED"/>
    <property type="match status" value="1"/>
</dbReference>
<feature type="transmembrane region" description="Helical" evidence="6">
    <location>
        <begin position="205"/>
        <end position="224"/>
    </location>
</feature>
<dbReference type="GO" id="GO:0015295">
    <property type="term" value="F:solute:proton symporter activity"/>
    <property type="evidence" value="ECO:0007669"/>
    <property type="project" value="TreeGrafter"/>
</dbReference>
<feature type="transmembrane region" description="Helical" evidence="6">
    <location>
        <begin position="110"/>
        <end position="129"/>
    </location>
</feature>
<comment type="subcellular location">
    <subcellularLocation>
        <location evidence="1">Membrane</location>
        <topology evidence="1">Multi-pass membrane protein</topology>
    </subcellularLocation>
</comment>
<dbReference type="STRING" id="133383.A0A1R0GVJ0"/>
<dbReference type="GO" id="GO:0005886">
    <property type="term" value="C:plasma membrane"/>
    <property type="evidence" value="ECO:0007669"/>
    <property type="project" value="TreeGrafter"/>
</dbReference>
<keyword evidence="4 6" id="KW-1133">Transmembrane helix</keyword>
<feature type="transmembrane region" description="Helical" evidence="6">
    <location>
        <begin position="82"/>
        <end position="103"/>
    </location>
</feature>
<dbReference type="GO" id="GO:1901604">
    <property type="term" value="F:dethiobiotin transmembrane transporter activity"/>
    <property type="evidence" value="ECO:0007669"/>
    <property type="project" value="TreeGrafter"/>
</dbReference>
<evidence type="ECO:0000313" key="8">
    <source>
        <dbReference type="Proteomes" id="UP000187455"/>
    </source>
</evidence>
<feature type="transmembrane region" description="Helical" evidence="6">
    <location>
        <begin position="277"/>
        <end position="297"/>
    </location>
</feature>
<evidence type="ECO:0000256" key="3">
    <source>
        <dbReference type="ARBA" id="ARBA00022692"/>
    </source>
</evidence>